<feature type="chain" id="PRO_5034680591" evidence="3">
    <location>
        <begin position="27"/>
        <end position="933"/>
    </location>
</feature>
<dbReference type="InterPro" id="IPR003599">
    <property type="entry name" value="Ig_sub"/>
</dbReference>
<reference evidence="6" key="1">
    <citation type="submission" date="2025-08" db="UniProtKB">
        <authorList>
            <consortium name="RefSeq"/>
        </authorList>
    </citation>
    <scope>IDENTIFICATION</scope>
</reference>
<evidence type="ECO:0000256" key="1">
    <source>
        <dbReference type="SAM" id="MobiDB-lite"/>
    </source>
</evidence>
<feature type="compositionally biased region" description="Low complexity" evidence="1">
    <location>
        <begin position="321"/>
        <end position="335"/>
    </location>
</feature>
<evidence type="ECO:0000313" key="6">
    <source>
        <dbReference type="RefSeq" id="XP_022089895.1"/>
    </source>
</evidence>
<feature type="region of interest" description="Disordered" evidence="1">
    <location>
        <begin position="309"/>
        <end position="365"/>
    </location>
</feature>
<dbReference type="SUPFAM" id="SSF48726">
    <property type="entry name" value="Immunoglobulin"/>
    <property type="match status" value="3"/>
</dbReference>
<keyword evidence="3" id="KW-0732">Signal</keyword>
<dbReference type="InterPro" id="IPR007110">
    <property type="entry name" value="Ig-like_dom"/>
</dbReference>
<dbReference type="OMA" id="SYSWRIN"/>
<accession>A0A8B7YBZ4</accession>
<feature type="region of interest" description="Disordered" evidence="1">
    <location>
        <begin position="578"/>
        <end position="613"/>
    </location>
</feature>
<dbReference type="PROSITE" id="PS50835">
    <property type="entry name" value="IG_LIKE"/>
    <property type="match status" value="2"/>
</dbReference>
<feature type="compositionally biased region" description="Basic and acidic residues" evidence="1">
    <location>
        <begin position="697"/>
        <end position="709"/>
    </location>
</feature>
<keyword evidence="2" id="KW-1133">Transmembrane helix</keyword>
<keyword evidence="2" id="KW-0812">Transmembrane</keyword>
<dbReference type="Proteomes" id="UP000694845">
    <property type="component" value="Unplaced"/>
</dbReference>
<dbReference type="RefSeq" id="XP_022089895.1">
    <property type="nucleotide sequence ID" value="XM_022234203.1"/>
</dbReference>
<feature type="compositionally biased region" description="Polar residues" evidence="1">
    <location>
        <begin position="681"/>
        <end position="696"/>
    </location>
</feature>
<dbReference type="PANTHER" id="PTHR45889:SF8">
    <property type="entry name" value="IG-LIKE DOMAIN-CONTAINING PROTEIN"/>
    <property type="match status" value="1"/>
</dbReference>
<keyword evidence="5" id="KW-1185">Reference proteome</keyword>
<evidence type="ECO:0000256" key="3">
    <source>
        <dbReference type="SAM" id="SignalP"/>
    </source>
</evidence>
<sequence>MTSFHFVGFICVVLALFVDHPLPAEAQYAFREEPRDSAVQLGDTATLRCAVDNRKTAIVAWWSDGLGGFISQNHQLKQFSTDTDKLERYSITGELALGEFNLQIRNFSSSDAGTYRCHILASAERETVVKYSRDATLRVAPYDPRCYVESVSPVPMIGDKVALVCESRNFDYSDDLTWMYAARRILKGNITRTPTVRNVVTHVLTEADYDARFMCFEQQRRTCFLIPLRRYISVLVQTAVAQPQLGDTLTYRCVADNDLTPLSYSWRINGVDVAVADDTLTVGPLNASHNGSVIECAVKHSSGFKGNDNITLRIQPNEGGTRTTPLSTTTEDSSSQRSAENVPTDFHRSNVWPTTGPTNPILLDQRDTSKSQEDGWGGLLMPFVICASVVGVLLTTVIILLTVFLNRQRASNRRANSAAKTSDSTGGPVSDCVPLDLVANRDVNVNGSPAISVGTLKGFKNPAGCGSVDTFEIDLDPESPPEYYTLEHNYYEATVGKLDSTNCSDNHDSGFDGIEVSETITPDSELTARNRKFSFGSSPPPHIPSSSSQPSAPVAIPPEFEGSNSECLVAAYAVTDVARSSPPDTKRSNARGGSLKRPLPARPTDSGYRSPGVVLANERPFRRVGSLKSIDEPVVGALARSNSLKRPLPATPRSVSLRTPRTPDPYRNPSPLFTRIPPFLSSDSPGATPAVTSTSETKTDLPKETDKPQKSKVPQKYPKLTVPFERLSAATSVSEGDYAEIDMDQEQEATERDSLMSNSSIMGDNAGSLGDNETRSTVDVEDLAGAEVNGGEADYDTVAESDGEEIDTDHMEKNALAALISDGKQPWSDIGNSDKVEEFQEVHLPDEIPEIPDELICQKSPMYAKVKRQNSQEFPLSDTDINEENHTELDNVNSQLCSVNISPVDGHFEMDINNLGQERALLENAEQPYALVK</sequence>
<feature type="region of interest" description="Disordered" evidence="1">
    <location>
        <begin position="509"/>
        <end position="559"/>
    </location>
</feature>
<name>A0A8B7YBZ4_ACAPL</name>
<dbReference type="InterPro" id="IPR036179">
    <property type="entry name" value="Ig-like_dom_sf"/>
</dbReference>
<evidence type="ECO:0000313" key="5">
    <source>
        <dbReference type="Proteomes" id="UP000694845"/>
    </source>
</evidence>
<dbReference type="Pfam" id="PF07686">
    <property type="entry name" value="V-set"/>
    <property type="match status" value="1"/>
</dbReference>
<organism evidence="5 6">
    <name type="scientific">Acanthaster planci</name>
    <name type="common">Crown-of-thorns starfish</name>
    <dbReference type="NCBI Taxonomy" id="133434"/>
    <lineage>
        <taxon>Eukaryota</taxon>
        <taxon>Metazoa</taxon>
        <taxon>Echinodermata</taxon>
        <taxon>Eleutherozoa</taxon>
        <taxon>Asterozoa</taxon>
        <taxon>Asteroidea</taxon>
        <taxon>Valvatacea</taxon>
        <taxon>Valvatida</taxon>
        <taxon>Acanthasteridae</taxon>
        <taxon>Acanthaster</taxon>
    </lineage>
</organism>
<feature type="compositionally biased region" description="Polar residues" evidence="1">
    <location>
        <begin position="309"/>
        <end position="320"/>
    </location>
</feature>
<dbReference type="SMART" id="SM00409">
    <property type="entry name" value="IG"/>
    <property type="match status" value="2"/>
</dbReference>
<dbReference type="PANTHER" id="PTHR45889">
    <property type="entry name" value="IG-LIKE DOMAIN-CONTAINING PROTEIN"/>
    <property type="match status" value="1"/>
</dbReference>
<evidence type="ECO:0000259" key="4">
    <source>
        <dbReference type="PROSITE" id="PS50835"/>
    </source>
</evidence>
<feature type="signal peptide" evidence="3">
    <location>
        <begin position="1"/>
        <end position="26"/>
    </location>
</feature>
<evidence type="ECO:0000256" key="2">
    <source>
        <dbReference type="SAM" id="Phobius"/>
    </source>
</evidence>
<proteinExistence type="predicted"/>
<dbReference type="OrthoDB" id="10028801at2759"/>
<feature type="domain" description="Ig-like" evidence="4">
    <location>
        <begin position="23"/>
        <end position="129"/>
    </location>
</feature>
<dbReference type="AlphaFoldDB" id="A0A8B7YBZ4"/>
<protein>
    <submittedName>
        <fullName evidence="6">Uncharacterized protein LOC110978882</fullName>
    </submittedName>
</protein>
<dbReference type="KEGG" id="aplc:110978882"/>
<feature type="compositionally biased region" description="Low complexity" evidence="1">
    <location>
        <begin position="544"/>
        <end position="558"/>
    </location>
</feature>
<dbReference type="GeneID" id="110978882"/>
<gene>
    <name evidence="6" type="primary">LOC110978882</name>
</gene>
<feature type="domain" description="Ig-like" evidence="4">
    <location>
        <begin position="227"/>
        <end position="311"/>
    </location>
</feature>
<feature type="region of interest" description="Disordered" evidence="1">
    <location>
        <begin position="644"/>
        <end position="714"/>
    </location>
</feature>
<feature type="transmembrane region" description="Helical" evidence="2">
    <location>
        <begin position="379"/>
        <end position="405"/>
    </location>
</feature>
<keyword evidence="2" id="KW-0472">Membrane</keyword>
<dbReference type="InterPro" id="IPR013106">
    <property type="entry name" value="Ig_V-set"/>
</dbReference>
<dbReference type="Gene3D" id="2.60.40.10">
    <property type="entry name" value="Immunoglobulins"/>
    <property type="match status" value="2"/>
</dbReference>
<dbReference type="InterPro" id="IPR013783">
    <property type="entry name" value="Ig-like_fold"/>
</dbReference>